<proteinExistence type="predicted"/>
<name>A0A1L5NTB0_9HYPH</name>
<dbReference type="Proteomes" id="UP000184749">
    <property type="component" value="Plasmid pRgalIE4872d"/>
</dbReference>
<evidence type="ECO:0000313" key="1">
    <source>
        <dbReference type="EMBL" id="APO71137.1"/>
    </source>
</evidence>
<geneLocation type="plasmid" evidence="2">
    <name>prgalie4872d</name>
</geneLocation>
<evidence type="ECO:0000313" key="2">
    <source>
        <dbReference type="Proteomes" id="UP000184749"/>
    </source>
</evidence>
<reference evidence="1 2" key="1">
    <citation type="submission" date="2016-09" db="EMBL/GenBank/DDBJ databases">
        <title>The complete genome sequences of Rhizobium gallicum, symbiovars gallicum and phaseoli, symbionts associated to common bean (Phaseolus vulgaris).</title>
        <authorList>
            <person name="Bustos P."/>
            <person name="Santamaria R.I."/>
            <person name="Perez-Carrascal O.M."/>
            <person name="Juarez S."/>
            <person name="Lozano L."/>
            <person name="Martinez-Flores I."/>
            <person name="Martinez-Romero E."/>
            <person name="Cevallos M."/>
            <person name="Romero D."/>
            <person name="Davila G."/>
            <person name="Gonzalez V."/>
        </authorList>
    </citation>
    <scope>NUCLEOTIDE SEQUENCE [LARGE SCALE GENOMIC DNA]</scope>
    <source>
        <strain evidence="1 2">IE4872</strain>
        <plasmid evidence="2">prgalie4872d</plasmid>
    </source>
</reference>
<accession>A0A1L5NTB0</accession>
<organism evidence="1 2">
    <name type="scientific">Rhizobium gallicum</name>
    <dbReference type="NCBI Taxonomy" id="56730"/>
    <lineage>
        <taxon>Bacteria</taxon>
        <taxon>Pseudomonadati</taxon>
        <taxon>Pseudomonadota</taxon>
        <taxon>Alphaproteobacteria</taxon>
        <taxon>Hyphomicrobiales</taxon>
        <taxon>Rhizobiaceae</taxon>
        <taxon>Rhizobium/Agrobacterium group</taxon>
        <taxon>Rhizobium</taxon>
    </lineage>
</organism>
<dbReference type="EMBL" id="CP017105">
    <property type="protein sequence ID" value="APO71137.1"/>
    <property type="molecule type" value="Genomic_DNA"/>
</dbReference>
<gene>
    <name evidence="1" type="ORF">IE4872_PD00607</name>
</gene>
<dbReference type="AlphaFoldDB" id="A0A1L5NTB0"/>
<sequence>MADRRGPGRRSLMRAAMAAVSTAISGFPDPLGQAAHGAHHSRQIVIWSASSGTQPGAMSGNDGQLRQ</sequence>
<keyword evidence="1" id="KW-0614">Plasmid</keyword>
<protein>
    <submittedName>
        <fullName evidence="1">Uncharacterized protein</fullName>
    </submittedName>
</protein>